<sequence>MTDDDPPVPEGVLTSATERLEAEELSLADNEEILHALSELRPVYESERSYFVLGSYDREPIRRLNLVVDRLNRRSDAYAFRMVDVRGEWDNGIQKFSLIADLVTHVVGVAEREPSGFLVEQGLLAGTEEYFEKTHVLKREYPEVDRPYDWMQDGVFDLLEEDERLYRWETEDDLVEITEALP</sequence>
<organism evidence="1 2">
    <name type="scientific">Natrinema ejinorense</name>
    <dbReference type="NCBI Taxonomy" id="373386"/>
    <lineage>
        <taxon>Archaea</taxon>
        <taxon>Methanobacteriati</taxon>
        <taxon>Methanobacteriota</taxon>
        <taxon>Stenosarchaea group</taxon>
        <taxon>Halobacteria</taxon>
        <taxon>Halobacteriales</taxon>
        <taxon>Natrialbaceae</taxon>
        <taxon>Natrinema</taxon>
    </lineage>
</organism>
<dbReference type="Proteomes" id="UP000219689">
    <property type="component" value="Unassembled WGS sequence"/>
</dbReference>
<dbReference type="AlphaFoldDB" id="A0A2A5QTJ9"/>
<protein>
    <submittedName>
        <fullName evidence="1">Uncharacterized protein</fullName>
    </submittedName>
</protein>
<accession>A0A2A5QTJ9</accession>
<evidence type="ECO:0000313" key="1">
    <source>
        <dbReference type="EMBL" id="PCR90103.1"/>
    </source>
</evidence>
<dbReference type="OrthoDB" id="275495at2157"/>
<keyword evidence="2" id="KW-1185">Reference proteome</keyword>
<name>A0A2A5QTJ9_9EURY</name>
<reference evidence="1 2" key="1">
    <citation type="submission" date="2017-09" db="EMBL/GenBank/DDBJ databases">
        <title>Genome sequences of Natrinema ejinorence JCM 13890T.</title>
        <authorList>
            <person name="Roh S.W."/>
            <person name="Kim Y.B."/>
            <person name="Kim J.Y."/>
        </authorList>
    </citation>
    <scope>NUCLEOTIDE SEQUENCE [LARGE SCALE GENOMIC DNA]</scope>
    <source>
        <strain evidence="1 2">JCM 13890</strain>
    </source>
</reference>
<dbReference type="InterPro" id="IPR058483">
    <property type="entry name" value="DUF8170"/>
</dbReference>
<dbReference type="Pfam" id="PF26508">
    <property type="entry name" value="DUF8170"/>
    <property type="match status" value="1"/>
</dbReference>
<comment type="caution">
    <text evidence="1">The sequence shown here is derived from an EMBL/GenBank/DDBJ whole genome shotgun (WGS) entry which is preliminary data.</text>
</comment>
<gene>
    <name evidence="1" type="ORF">CP557_05830</name>
</gene>
<proteinExistence type="predicted"/>
<dbReference type="EMBL" id="NXNI01000001">
    <property type="protein sequence ID" value="PCR90103.1"/>
    <property type="molecule type" value="Genomic_DNA"/>
</dbReference>
<evidence type="ECO:0000313" key="2">
    <source>
        <dbReference type="Proteomes" id="UP000219689"/>
    </source>
</evidence>
<dbReference type="RefSeq" id="WP_097379047.1">
    <property type="nucleotide sequence ID" value="NZ_NXNI01000001.1"/>
</dbReference>